<dbReference type="PANTHER" id="PTHR11705">
    <property type="entry name" value="PROTEASE FAMILY M14 CARBOXYPEPTIDASE A,B"/>
    <property type="match status" value="1"/>
</dbReference>
<feature type="signal peptide" evidence="8">
    <location>
        <begin position="1"/>
        <end position="29"/>
    </location>
</feature>
<organism evidence="10 11">
    <name type="scientific">Nocardioides jiangsuensis</name>
    <dbReference type="NCBI Taxonomy" id="2866161"/>
    <lineage>
        <taxon>Bacteria</taxon>
        <taxon>Bacillati</taxon>
        <taxon>Actinomycetota</taxon>
        <taxon>Actinomycetes</taxon>
        <taxon>Propionibacteriales</taxon>
        <taxon>Nocardioidaceae</taxon>
        <taxon>Nocardioides</taxon>
    </lineage>
</organism>
<feature type="domain" description="Peptidase M14" evidence="9">
    <location>
        <begin position="4"/>
        <end position="247"/>
    </location>
</feature>
<comment type="caution">
    <text evidence="7">Lacks conserved residue(s) required for the propagation of feature annotation.</text>
</comment>
<dbReference type="SUPFAM" id="SSF53187">
    <property type="entry name" value="Zn-dependent exopeptidases"/>
    <property type="match status" value="1"/>
</dbReference>
<accession>A0ABS7RLL8</accession>
<evidence type="ECO:0000256" key="5">
    <source>
        <dbReference type="ARBA" id="ARBA00022833"/>
    </source>
</evidence>
<evidence type="ECO:0000256" key="7">
    <source>
        <dbReference type="PROSITE-ProRule" id="PRU01379"/>
    </source>
</evidence>
<evidence type="ECO:0000313" key="10">
    <source>
        <dbReference type="EMBL" id="MBY9075402.1"/>
    </source>
</evidence>
<evidence type="ECO:0000256" key="1">
    <source>
        <dbReference type="ARBA" id="ARBA00001947"/>
    </source>
</evidence>
<keyword evidence="3" id="KW-0645">Protease</keyword>
<keyword evidence="8" id="KW-0732">Signal</keyword>
<evidence type="ECO:0000256" key="4">
    <source>
        <dbReference type="ARBA" id="ARBA00022801"/>
    </source>
</evidence>
<evidence type="ECO:0000256" key="6">
    <source>
        <dbReference type="ARBA" id="ARBA00023049"/>
    </source>
</evidence>
<dbReference type="SMART" id="SM00631">
    <property type="entry name" value="Zn_pept"/>
    <property type="match status" value="1"/>
</dbReference>
<keyword evidence="4" id="KW-0378">Hydrolase</keyword>
<evidence type="ECO:0000256" key="2">
    <source>
        <dbReference type="ARBA" id="ARBA00005988"/>
    </source>
</evidence>
<sequence>MSRSPAARVTLAASAALVLVAGAPPAAPAAQDARPAVVQSRVIGHSVKDRPIRAWRVGDPDARTRAVALASLHGDEAAPRMILQQIRDGRPVEGIDLWVVPVVNPDGFLADRRHNARGVDLNRNFPREWVRTATSGRRPASEPETRALMRFLDRVDPRFVVSFHQPLYGIDTYGPKKRWFGRRLSEELNLPRKDFACGSGCHGTLTQWFNNRFDGVAVTVEYGADPSWRRMNVVAPRQLLRALGGSR</sequence>
<protein>
    <submittedName>
        <fullName evidence="10">DUF2817 domain-containing protein</fullName>
    </submittedName>
</protein>
<reference evidence="10 11" key="1">
    <citation type="submission" date="2021-08" db="EMBL/GenBank/DDBJ databases">
        <title>Nocardioides bacterium WL0053 sp. nov., isolated from the sediment.</title>
        <authorList>
            <person name="Wang L."/>
            <person name="Zhang D."/>
            <person name="Zhang A."/>
        </authorList>
    </citation>
    <scope>NUCLEOTIDE SEQUENCE [LARGE SCALE GENOMIC DNA]</scope>
    <source>
        <strain evidence="10 11">WL0053</strain>
    </source>
</reference>
<evidence type="ECO:0000259" key="9">
    <source>
        <dbReference type="PROSITE" id="PS52035"/>
    </source>
</evidence>
<evidence type="ECO:0000313" key="11">
    <source>
        <dbReference type="Proteomes" id="UP000754710"/>
    </source>
</evidence>
<comment type="caution">
    <text evidence="10">The sequence shown here is derived from an EMBL/GenBank/DDBJ whole genome shotgun (WGS) entry which is preliminary data.</text>
</comment>
<feature type="chain" id="PRO_5047252619" evidence="8">
    <location>
        <begin position="30"/>
        <end position="247"/>
    </location>
</feature>
<dbReference type="Gene3D" id="3.40.630.10">
    <property type="entry name" value="Zn peptidases"/>
    <property type="match status" value="1"/>
</dbReference>
<gene>
    <name evidence="10" type="ORF">K1X13_11280</name>
</gene>
<keyword evidence="5" id="KW-0862">Zinc</keyword>
<name>A0ABS7RLL8_9ACTN</name>
<comment type="cofactor">
    <cofactor evidence="1">
        <name>Zn(2+)</name>
        <dbReference type="ChEBI" id="CHEBI:29105"/>
    </cofactor>
</comment>
<dbReference type="PANTHER" id="PTHR11705:SF143">
    <property type="entry name" value="SLL0236 PROTEIN"/>
    <property type="match status" value="1"/>
</dbReference>
<dbReference type="Proteomes" id="UP000754710">
    <property type="component" value="Unassembled WGS sequence"/>
</dbReference>
<keyword evidence="11" id="KW-1185">Reference proteome</keyword>
<dbReference type="EMBL" id="JAIEZQ010000002">
    <property type="protein sequence ID" value="MBY9075402.1"/>
    <property type="molecule type" value="Genomic_DNA"/>
</dbReference>
<evidence type="ECO:0000256" key="3">
    <source>
        <dbReference type="ARBA" id="ARBA00022670"/>
    </source>
</evidence>
<dbReference type="RefSeq" id="WP_221025157.1">
    <property type="nucleotide sequence ID" value="NZ_JAIEZQ010000002.1"/>
</dbReference>
<dbReference type="PROSITE" id="PS52035">
    <property type="entry name" value="PEPTIDASE_M14"/>
    <property type="match status" value="1"/>
</dbReference>
<evidence type="ECO:0000256" key="8">
    <source>
        <dbReference type="SAM" id="SignalP"/>
    </source>
</evidence>
<keyword evidence="6" id="KW-0482">Metalloprotease</keyword>
<dbReference type="InterPro" id="IPR000834">
    <property type="entry name" value="Peptidase_M14"/>
</dbReference>
<comment type="similarity">
    <text evidence="2 7">Belongs to the peptidase M14 family.</text>
</comment>
<dbReference type="Pfam" id="PF00246">
    <property type="entry name" value="Peptidase_M14"/>
    <property type="match status" value="1"/>
</dbReference>
<proteinExistence type="inferred from homology"/>